<reference evidence="2 3" key="1">
    <citation type="submission" date="2020-05" db="EMBL/GenBank/DDBJ databases">
        <title>Halorubrum RHB-C sp.nov., an extremely halophilic archaeon isolated from solar salt farm.</title>
        <authorList>
            <person name="Ho H."/>
            <person name="Danganan R.E."/>
            <person name="Dedeles G.R."/>
            <person name="Kim S.-G."/>
        </authorList>
    </citation>
    <scope>NUCLEOTIDE SEQUENCE [LARGE SCALE GENOMIC DNA]</scope>
    <source>
        <strain evidence="2 3">RHB-C</strain>
    </source>
</reference>
<dbReference type="Proteomes" id="UP000505020">
    <property type="component" value="Chromosome"/>
</dbReference>
<sequence>MSRAADLGRFYDLLDRLEANVGGKRRLAECTGRMDWPERGVYFFFASGETREATDQLRVTRVGTHAVSTGSGTSLWNRLRTHRGANRGSYEGGGNHRGSVFRKHVGRAMIERDGLGDEYPHWGEGATADRERRLAELAHERRVSEYIRDLPFLWVEIEDEPAPESDRAYVERNAIALLSNYERDTVDARSDEWLGRESPRDEIADSGLWNIAHVDEQHETGFLDRLEDAVGETSGL</sequence>
<protein>
    <recommendedName>
        <fullName evidence="1">GIY-YIG domain-containing protein</fullName>
    </recommendedName>
</protein>
<dbReference type="RefSeq" id="WP_173230226.1">
    <property type="nucleotide sequence ID" value="NZ_CP053941.1"/>
</dbReference>
<dbReference type="GeneID" id="55595623"/>
<dbReference type="InterPro" id="IPR058782">
    <property type="entry name" value="GIY_YIG_3"/>
</dbReference>
<dbReference type="EMBL" id="CP053941">
    <property type="protein sequence ID" value="QKG93447.1"/>
    <property type="molecule type" value="Genomic_DNA"/>
</dbReference>
<dbReference type="Pfam" id="PF26468">
    <property type="entry name" value="GIY_YIG_3"/>
    <property type="match status" value="1"/>
</dbReference>
<evidence type="ECO:0000259" key="1">
    <source>
        <dbReference type="Pfam" id="PF26468"/>
    </source>
</evidence>
<gene>
    <name evidence="2" type="ORF">HPS36_11435</name>
</gene>
<organism evidence="2 3">
    <name type="scientific">Halorubrum salinarum</name>
    <dbReference type="NCBI Taxonomy" id="2739057"/>
    <lineage>
        <taxon>Archaea</taxon>
        <taxon>Methanobacteriati</taxon>
        <taxon>Methanobacteriota</taxon>
        <taxon>Stenosarchaea group</taxon>
        <taxon>Halobacteria</taxon>
        <taxon>Halobacteriales</taxon>
        <taxon>Haloferacaceae</taxon>
        <taxon>Halorubrum</taxon>
    </lineage>
</organism>
<dbReference type="KEGG" id="hsai:HPS36_11435"/>
<feature type="domain" description="GIY-YIG" evidence="1">
    <location>
        <begin position="1"/>
        <end position="233"/>
    </location>
</feature>
<evidence type="ECO:0000313" key="2">
    <source>
        <dbReference type="EMBL" id="QKG93447.1"/>
    </source>
</evidence>
<proteinExistence type="predicted"/>
<name>A0A7D3Y1K8_9EURY</name>
<keyword evidence="3" id="KW-1185">Reference proteome</keyword>
<accession>A0A7D3Y1K8</accession>
<evidence type="ECO:0000313" key="3">
    <source>
        <dbReference type="Proteomes" id="UP000505020"/>
    </source>
</evidence>
<dbReference type="AlphaFoldDB" id="A0A7D3Y1K8"/>